<dbReference type="RefSeq" id="XP_046065831.1">
    <property type="nucleotide sequence ID" value="XM_046218793.1"/>
</dbReference>
<accession>A0AAD4PUK0</accession>
<reference evidence="3" key="1">
    <citation type="submission" date="2021-12" db="EMBL/GenBank/DDBJ databases">
        <title>Convergent genome expansion in fungi linked to evolution of root-endophyte symbiosis.</title>
        <authorList>
            <consortium name="DOE Joint Genome Institute"/>
            <person name="Ke Y.-H."/>
            <person name="Bonito G."/>
            <person name="Liao H.-L."/>
            <person name="Looney B."/>
            <person name="Rojas-Flechas A."/>
            <person name="Nash J."/>
            <person name="Hameed K."/>
            <person name="Schadt C."/>
            <person name="Martin F."/>
            <person name="Crous P.W."/>
            <person name="Miettinen O."/>
            <person name="Magnuson J.K."/>
            <person name="Labbe J."/>
            <person name="Jacobson D."/>
            <person name="Doktycz M.J."/>
            <person name="Veneault-Fourrey C."/>
            <person name="Kuo A."/>
            <person name="Mondo S."/>
            <person name="Calhoun S."/>
            <person name="Riley R."/>
            <person name="Ohm R."/>
            <person name="LaButti K."/>
            <person name="Andreopoulos B."/>
            <person name="Pangilinan J."/>
            <person name="Nolan M."/>
            <person name="Tritt A."/>
            <person name="Clum A."/>
            <person name="Lipzen A."/>
            <person name="Daum C."/>
            <person name="Barry K."/>
            <person name="Grigoriev I.V."/>
            <person name="Vilgalys R."/>
        </authorList>
    </citation>
    <scope>NUCLEOTIDE SEQUENCE</scope>
    <source>
        <strain evidence="3">PMI_201</strain>
    </source>
</reference>
<feature type="compositionally biased region" description="Polar residues" evidence="1">
    <location>
        <begin position="28"/>
        <end position="37"/>
    </location>
</feature>
<feature type="region of interest" description="Disordered" evidence="1">
    <location>
        <begin position="1"/>
        <end position="41"/>
    </location>
</feature>
<evidence type="ECO:0000256" key="1">
    <source>
        <dbReference type="SAM" id="MobiDB-lite"/>
    </source>
</evidence>
<feature type="region of interest" description="Disordered" evidence="1">
    <location>
        <begin position="232"/>
        <end position="256"/>
    </location>
</feature>
<name>A0AAD4PUK0_9EURO</name>
<dbReference type="AlphaFoldDB" id="A0AAD4PUK0"/>
<keyword evidence="4" id="KW-1185">Reference proteome</keyword>
<sequence>MCFGSGDVDAQPSRAQRQRRENNRRQNIPMQNMSISGPVTPPGQVPALERDNNGLWVQYEQTKLNRQNILAALGYVGQYLHRRGENVTLVAVGGAVNTVVLQSRATTHDVDFFSHIFAQPHLDILREAGLYAIERSSAALSRDWLNNATARMPGVVENIDHLIQTAVAQNVVLMRAPGLTVVAAPWDYSFIKKVSRITQGTGRPYDGADAVAYLHQYIIRTNGNRPITVAQVEGWGKRPARPSRTGPSRGGPGRRR</sequence>
<evidence type="ECO:0000313" key="4">
    <source>
        <dbReference type="Proteomes" id="UP001201262"/>
    </source>
</evidence>
<dbReference type="EMBL" id="JAJTJA010000015">
    <property type="protein sequence ID" value="KAH8689477.1"/>
    <property type="molecule type" value="Genomic_DNA"/>
</dbReference>
<comment type="caution">
    <text evidence="3">The sequence shown here is derived from an EMBL/GenBank/DDBJ whole genome shotgun (WGS) entry which is preliminary data.</text>
</comment>
<gene>
    <name evidence="3" type="ORF">BGW36DRAFT_401834</name>
</gene>
<evidence type="ECO:0000259" key="2">
    <source>
        <dbReference type="Pfam" id="PF24483"/>
    </source>
</evidence>
<proteinExistence type="predicted"/>
<dbReference type="Pfam" id="PF24483">
    <property type="entry name" value="DUF7582"/>
    <property type="match status" value="1"/>
</dbReference>
<evidence type="ECO:0000313" key="3">
    <source>
        <dbReference type="EMBL" id="KAH8689477.1"/>
    </source>
</evidence>
<dbReference type="GeneID" id="70249080"/>
<protein>
    <recommendedName>
        <fullName evidence="2">DUF7582 domain-containing protein</fullName>
    </recommendedName>
</protein>
<feature type="domain" description="DUF7582" evidence="2">
    <location>
        <begin position="67"/>
        <end position="231"/>
    </location>
</feature>
<organism evidence="3 4">
    <name type="scientific">Talaromyces proteolyticus</name>
    <dbReference type="NCBI Taxonomy" id="1131652"/>
    <lineage>
        <taxon>Eukaryota</taxon>
        <taxon>Fungi</taxon>
        <taxon>Dikarya</taxon>
        <taxon>Ascomycota</taxon>
        <taxon>Pezizomycotina</taxon>
        <taxon>Eurotiomycetes</taxon>
        <taxon>Eurotiomycetidae</taxon>
        <taxon>Eurotiales</taxon>
        <taxon>Trichocomaceae</taxon>
        <taxon>Talaromyces</taxon>
        <taxon>Talaromyces sect. Bacilispori</taxon>
    </lineage>
</organism>
<dbReference type="InterPro" id="IPR056004">
    <property type="entry name" value="DUF7582"/>
</dbReference>
<dbReference type="Proteomes" id="UP001201262">
    <property type="component" value="Unassembled WGS sequence"/>
</dbReference>